<dbReference type="Proteomes" id="UP000182413">
    <property type="component" value="Unassembled WGS sequence"/>
</dbReference>
<reference evidence="4 5" key="1">
    <citation type="submission" date="2016-10" db="EMBL/GenBank/DDBJ databases">
        <authorList>
            <person name="de Groot N.N."/>
        </authorList>
    </citation>
    <scope>NUCLEOTIDE SEQUENCE [LARGE SCALE GENOMIC DNA]</scope>
    <source>
        <strain evidence="4 5">JCM 10630</strain>
    </source>
</reference>
<organism evidence="4 5">
    <name type="scientific">Ectopseudomonas alcaliphila</name>
    <dbReference type="NCBI Taxonomy" id="101564"/>
    <lineage>
        <taxon>Bacteria</taxon>
        <taxon>Pseudomonadati</taxon>
        <taxon>Pseudomonadota</taxon>
        <taxon>Gammaproteobacteria</taxon>
        <taxon>Pseudomonadales</taxon>
        <taxon>Pseudomonadaceae</taxon>
        <taxon>Ectopseudomonas</taxon>
    </lineage>
</organism>
<evidence type="ECO:0000313" key="4">
    <source>
        <dbReference type="EMBL" id="SDE37107.1"/>
    </source>
</evidence>
<keyword evidence="2" id="KW-1133">Transmembrane helix</keyword>
<feature type="compositionally biased region" description="Basic residues" evidence="1">
    <location>
        <begin position="22"/>
        <end position="34"/>
    </location>
</feature>
<feature type="transmembrane region" description="Helical" evidence="2">
    <location>
        <begin position="6"/>
        <end position="22"/>
    </location>
</feature>
<dbReference type="AlphaFoldDB" id="A0A1G7CCP7"/>
<evidence type="ECO:0000313" key="5">
    <source>
        <dbReference type="Proteomes" id="UP000182413"/>
    </source>
</evidence>
<evidence type="ECO:0000313" key="3">
    <source>
        <dbReference type="EMBL" id="MDX5992898.1"/>
    </source>
</evidence>
<feature type="region of interest" description="Disordered" evidence="1">
    <location>
        <begin position="21"/>
        <end position="61"/>
    </location>
</feature>
<dbReference type="RefSeq" id="WP_074677752.1">
    <property type="nucleotide sequence ID" value="NZ_CBCSET010000009.1"/>
</dbReference>
<proteinExistence type="predicted"/>
<evidence type="ECO:0000256" key="2">
    <source>
        <dbReference type="SAM" id="Phobius"/>
    </source>
</evidence>
<keyword evidence="2" id="KW-0472">Membrane</keyword>
<reference evidence="3 6" key="2">
    <citation type="submission" date="2023-11" db="EMBL/GenBank/DDBJ databases">
        <title>MicrobeMod: A computational toolkit for identifying prokaryotic methylation and restriction-modification with nanopore sequencing.</title>
        <authorList>
            <person name="Crits-Christoph A."/>
            <person name="Kang S.C."/>
            <person name="Lee H."/>
            <person name="Ostrov N."/>
        </authorList>
    </citation>
    <scope>NUCLEOTIDE SEQUENCE [LARGE SCALE GENOMIC DNA]</scope>
    <source>
        <strain evidence="3 6">ATCC BAA-571</strain>
    </source>
</reference>
<name>A0A1G7CCP7_9GAMM</name>
<feature type="compositionally biased region" description="Gly residues" evidence="1">
    <location>
        <begin position="49"/>
        <end position="61"/>
    </location>
</feature>
<sequence>MDILPLIAIAFVVLFIYSWQRSRSKSHAGKRRRGGLSGQDSNTGFGNSDFGGGGDGGGGGD</sequence>
<dbReference type="EMBL" id="FNAE01000002">
    <property type="protein sequence ID" value="SDE37107.1"/>
    <property type="molecule type" value="Genomic_DNA"/>
</dbReference>
<keyword evidence="6" id="KW-1185">Reference proteome</keyword>
<dbReference type="OrthoDB" id="7028480at2"/>
<evidence type="ECO:0000256" key="1">
    <source>
        <dbReference type="SAM" id="MobiDB-lite"/>
    </source>
</evidence>
<dbReference type="EMBL" id="JAWXXP010000001">
    <property type="protein sequence ID" value="MDX5992898.1"/>
    <property type="molecule type" value="Genomic_DNA"/>
</dbReference>
<dbReference type="Proteomes" id="UP001278050">
    <property type="component" value="Unassembled WGS sequence"/>
</dbReference>
<gene>
    <name evidence="4" type="ORF">SAMN05216575_102492</name>
    <name evidence="3" type="ORF">SIM71_12595</name>
</gene>
<accession>A0A1G7CCP7</accession>
<evidence type="ECO:0000313" key="6">
    <source>
        <dbReference type="Proteomes" id="UP001278050"/>
    </source>
</evidence>
<protein>
    <submittedName>
        <fullName evidence="4">Uncharacterized protein</fullName>
    </submittedName>
</protein>
<keyword evidence="2" id="KW-0812">Transmembrane</keyword>